<evidence type="ECO:0000313" key="1">
    <source>
        <dbReference type="EMBL" id="XCH39311.1"/>
    </source>
</evidence>
<proteinExistence type="predicted"/>
<accession>A0AAU8GD11</accession>
<organism evidence="1">
    <name type="scientific">Faxonius propinquus nudivirus</name>
    <dbReference type="NCBI Taxonomy" id="3139431"/>
    <lineage>
        <taxon>Viruses</taxon>
        <taxon>Viruses incertae sedis</taxon>
        <taxon>Naldaviricetes</taxon>
        <taxon>Lefavirales</taxon>
        <taxon>Nudiviridae</taxon>
    </lineage>
</organism>
<reference evidence="1" key="1">
    <citation type="submission" date="2024-06" db="EMBL/GenBank/DDBJ databases">
        <title>North American crayfish harbour diverse members of the Nudiviridae.</title>
        <authorList>
            <person name="Stratton C."/>
            <person name="Bojko J."/>
        </authorList>
    </citation>
    <scope>NUCLEOTIDE SEQUENCE</scope>
    <source>
        <strain evidence="1">142H</strain>
    </source>
</reference>
<protein>
    <submittedName>
        <fullName evidence="1">Uncharacterized protein</fullName>
    </submittedName>
</protein>
<name>A0AAU8GD11_9VIRU</name>
<dbReference type="EMBL" id="PP955094">
    <property type="protein sequence ID" value="XCH39311.1"/>
    <property type="molecule type" value="Genomic_DNA"/>
</dbReference>
<sequence length="461" mass="53933">MLGQNNIFLEIFSKVYNQKYRIIKYSQQNIFKYGIFSIYQTQIYEDLQHALRDENIRITLKSYLNEFVLENKFLALPFHTCLCYLYYELCINLFKQKYLSDLSSKYLIDAWDPDKIFDDDTKNKIIRVHSSYSMNGSEVLFYTILIKDIELSWNDYILSTLAKIEVYGIFSNPTDNTISDIFIVNSATLHYRYSELINIGNSIINNTNIVYSSNARAFEKWKYTNMRAPMLNGTACTGKSSILEKTLRQIQMHYDANATILKTGKMGSYQGKDKNQILSLSYQYMTTFATTTYYTSISDRCIFNNLIWRIILLLMDSNENIVEKAVKLIIENISIQMVSAMTYEPIIILIDLDAVKNREKMKARNKGGDYFRCKIPNYVHAQNLVYGLFAYLGEWVVFNTNANFDFYNKVQELLINKIEYNIKANNNTLPPIFDIYDGKFQNKLLDETTTYISAKKLNIFK</sequence>
<gene>
    <name evidence="1" type="ORF">FpNV_066</name>
</gene>